<dbReference type="InterPro" id="IPR002347">
    <property type="entry name" value="SDR_fam"/>
</dbReference>
<dbReference type="PRINTS" id="PR00080">
    <property type="entry name" value="SDRFAMILY"/>
</dbReference>
<dbReference type="InterPro" id="IPR020904">
    <property type="entry name" value="Sc_DH/Rdtase_CS"/>
</dbReference>
<dbReference type="OrthoDB" id="5291018at2"/>
<gene>
    <name evidence="5" type="ORF">Ga0061068_103114</name>
</gene>
<dbReference type="RefSeq" id="WP_055423081.1">
    <property type="nucleotide sequence ID" value="NZ_CYHH01000003.1"/>
</dbReference>
<evidence type="ECO:0000256" key="2">
    <source>
        <dbReference type="ARBA" id="ARBA00023002"/>
    </source>
</evidence>
<keyword evidence="6" id="KW-1185">Reference proteome</keyword>
<sequence>MDIRGKRVLLTGASGGIGTPLAQRLAAAGARLALVGRRREALEALAGDIPSAALVVADLGSAPGCRAAVDEARGALGGIDLLVHLAGEGSFRWFTEEDDETIERLLRTNCASAMWLAKALLPEMTARGSGRLVFCGSVLGALALPGYTAYAASKFALRGFTEGLRRELAGSGVGVTLVAPRAVRTALNPPQVYEMAQATKMAVDPPEVVAEAIFEAIRRDAREVVLGGMEPWVVRLNALWPGLLDRLLRKQTEVVRRFARRVP</sequence>
<dbReference type="PANTHER" id="PTHR44196">
    <property type="entry name" value="DEHYDROGENASE/REDUCTASE SDR FAMILY MEMBER 7B"/>
    <property type="match status" value="1"/>
</dbReference>
<name>A0A0K6ITD6_9PROT</name>
<protein>
    <submittedName>
        <fullName evidence="5">Short-chain dehydrogenase</fullName>
    </submittedName>
</protein>
<feature type="domain" description="Ketoreductase" evidence="4">
    <location>
        <begin position="6"/>
        <end position="195"/>
    </location>
</feature>
<dbReference type="PANTHER" id="PTHR44196:SF1">
    <property type="entry name" value="DEHYDROGENASE_REDUCTASE SDR FAMILY MEMBER 7B"/>
    <property type="match status" value="1"/>
</dbReference>
<dbReference type="NCBIfam" id="NF006565">
    <property type="entry name" value="PRK09072.1"/>
    <property type="match status" value="1"/>
</dbReference>
<dbReference type="GO" id="GO:0016020">
    <property type="term" value="C:membrane"/>
    <property type="evidence" value="ECO:0007669"/>
    <property type="project" value="TreeGrafter"/>
</dbReference>
<dbReference type="AlphaFoldDB" id="A0A0K6ITD6"/>
<evidence type="ECO:0000313" key="6">
    <source>
        <dbReference type="Proteomes" id="UP000182108"/>
    </source>
</evidence>
<keyword evidence="2" id="KW-0560">Oxidoreductase</keyword>
<dbReference type="EMBL" id="CYHH01000003">
    <property type="protein sequence ID" value="CUB06363.1"/>
    <property type="molecule type" value="Genomic_DNA"/>
</dbReference>
<evidence type="ECO:0000259" key="4">
    <source>
        <dbReference type="SMART" id="SM00822"/>
    </source>
</evidence>
<accession>A0A0K6ITD6</accession>
<organism evidence="5 6">
    <name type="scientific">Tepidiphilus thermophilus</name>
    <dbReference type="NCBI Taxonomy" id="876478"/>
    <lineage>
        <taxon>Bacteria</taxon>
        <taxon>Pseudomonadati</taxon>
        <taxon>Pseudomonadota</taxon>
        <taxon>Hydrogenophilia</taxon>
        <taxon>Hydrogenophilales</taxon>
        <taxon>Hydrogenophilaceae</taxon>
        <taxon>Tepidiphilus</taxon>
    </lineage>
</organism>
<dbReference type="SMART" id="SM00822">
    <property type="entry name" value="PKS_KR"/>
    <property type="match status" value="1"/>
</dbReference>
<evidence type="ECO:0000313" key="5">
    <source>
        <dbReference type="EMBL" id="CUB06363.1"/>
    </source>
</evidence>
<dbReference type="Proteomes" id="UP000182108">
    <property type="component" value="Unassembled WGS sequence"/>
</dbReference>
<dbReference type="GO" id="GO:0016491">
    <property type="term" value="F:oxidoreductase activity"/>
    <property type="evidence" value="ECO:0007669"/>
    <property type="project" value="UniProtKB-KW"/>
</dbReference>
<dbReference type="PRINTS" id="PR00081">
    <property type="entry name" value="GDHRDH"/>
</dbReference>
<comment type="similarity">
    <text evidence="1 3">Belongs to the short-chain dehydrogenases/reductases (SDR) family.</text>
</comment>
<evidence type="ECO:0000256" key="1">
    <source>
        <dbReference type="ARBA" id="ARBA00006484"/>
    </source>
</evidence>
<dbReference type="InterPro" id="IPR036291">
    <property type="entry name" value="NAD(P)-bd_dom_sf"/>
</dbReference>
<dbReference type="PROSITE" id="PS00061">
    <property type="entry name" value="ADH_SHORT"/>
    <property type="match status" value="1"/>
</dbReference>
<evidence type="ECO:0000256" key="3">
    <source>
        <dbReference type="RuleBase" id="RU000363"/>
    </source>
</evidence>
<dbReference type="InterPro" id="IPR057326">
    <property type="entry name" value="KR_dom"/>
</dbReference>
<dbReference type="Pfam" id="PF00106">
    <property type="entry name" value="adh_short"/>
    <property type="match status" value="1"/>
</dbReference>
<reference evidence="6" key="1">
    <citation type="submission" date="2015-08" db="EMBL/GenBank/DDBJ databases">
        <authorList>
            <person name="Babu N.S."/>
            <person name="Beckwith C.J."/>
            <person name="Beseler K.G."/>
            <person name="Brison A."/>
            <person name="Carone J.V."/>
            <person name="Caskin T.P."/>
            <person name="Diamond M."/>
            <person name="Durham M.E."/>
            <person name="Foxe J.M."/>
            <person name="Go M."/>
            <person name="Henderson B.A."/>
            <person name="Jones I.B."/>
            <person name="McGettigan J.A."/>
            <person name="Micheletti S.J."/>
            <person name="Nasrallah M.E."/>
            <person name="Ortiz D."/>
            <person name="Piller C.R."/>
            <person name="Privatt S.R."/>
            <person name="Schneider S.L."/>
            <person name="Sharp S."/>
            <person name="Smith T.C."/>
            <person name="Stanton J.D."/>
            <person name="Ullery H.E."/>
            <person name="Wilson R.J."/>
            <person name="Serrano M.G."/>
            <person name="Buck G."/>
            <person name="Lee V."/>
            <person name="Wang Y."/>
            <person name="Carvalho R."/>
            <person name="Voegtly L."/>
            <person name="Shi R."/>
            <person name="Duckworth R."/>
            <person name="Johnson A."/>
            <person name="Loviza R."/>
            <person name="Walstead R."/>
            <person name="Shah Z."/>
            <person name="Kiflezghi M."/>
            <person name="Wade K."/>
            <person name="Ball S.L."/>
            <person name="Bradley K.W."/>
            <person name="Asai D.J."/>
            <person name="Bowman C.A."/>
            <person name="Russell D.A."/>
            <person name="Pope W.H."/>
            <person name="Jacobs-Sera D."/>
            <person name="Hendrix R.W."/>
            <person name="Hatfull G.F."/>
        </authorList>
    </citation>
    <scope>NUCLEOTIDE SEQUENCE [LARGE SCALE GENOMIC DNA]</scope>
    <source>
        <strain evidence="6">JCM 19170</strain>
    </source>
</reference>
<dbReference type="Gene3D" id="3.40.50.720">
    <property type="entry name" value="NAD(P)-binding Rossmann-like Domain"/>
    <property type="match status" value="1"/>
</dbReference>
<proteinExistence type="inferred from homology"/>
<dbReference type="SUPFAM" id="SSF51735">
    <property type="entry name" value="NAD(P)-binding Rossmann-fold domains"/>
    <property type="match status" value="1"/>
</dbReference>